<keyword evidence="7" id="KW-0862">Zinc</keyword>
<evidence type="ECO:0000313" key="12">
    <source>
        <dbReference type="EMBL" id="AFP84926.1"/>
    </source>
</evidence>
<evidence type="ECO:0000256" key="6">
    <source>
        <dbReference type="ARBA" id="ARBA00022801"/>
    </source>
</evidence>
<dbReference type="GO" id="GO:0046872">
    <property type="term" value="F:metal ion binding"/>
    <property type="evidence" value="ECO:0007669"/>
    <property type="project" value="UniProtKB-KW"/>
</dbReference>
<dbReference type="Pfam" id="PF01551">
    <property type="entry name" value="Peptidase_M23"/>
    <property type="match status" value="1"/>
</dbReference>
<name>J3VSL4_9ENTR</name>
<feature type="domain" description="M23ase beta-sheet core" evidence="10">
    <location>
        <begin position="314"/>
        <end position="408"/>
    </location>
</feature>
<dbReference type="OrthoDB" id="9805070at2"/>
<protein>
    <submittedName>
        <fullName evidence="12">Metalloendopeptidase-like membrane protein</fullName>
    </submittedName>
</protein>
<dbReference type="KEGG" id="sect:A359_05340"/>
<dbReference type="PANTHER" id="PTHR21666">
    <property type="entry name" value="PEPTIDASE-RELATED"/>
    <property type="match status" value="1"/>
</dbReference>
<evidence type="ECO:0000256" key="8">
    <source>
        <dbReference type="ARBA" id="ARBA00023049"/>
    </source>
</evidence>
<dbReference type="NCBIfam" id="NF008652">
    <property type="entry name" value="PRK11649.1"/>
    <property type="match status" value="1"/>
</dbReference>
<dbReference type="RefSeq" id="WP_014888224.1">
    <property type="nucleotide sequence ID" value="NC_018419.1"/>
</dbReference>
<dbReference type="HOGENOM" id="CLU_026846_0_2_6"/>
<keyword evidence="9" id="KW-1133">Transmembrane helix</keyword>
<dbReference type="STRING" id="1199245.A359_05340"/>
<dbReference type="GO" id="GO:0006508">
    <property type="term" value="P:proteolysis"/>
    <property type="evidence" value="ECO:0007669"/>
    <property type="project" value="UniProtKB-KW"/>
</dbReference>
<comment type="cofactor">
    <cofactor evidence="1">
        <name>Zn(2+)</name>
        <dbReference type="ChEBI" id="CHEBI:29105"/>
    </cofactor>
</comment>
<evidence type="ECO:0000256" key="7">
    <source>
        <dbReference type="ARBA" id="ARBA00022833"/>
    </source>
</evidence>
<dbReference type="Gene3D" id="2.70.70.10">
    <property type="entry name" value="Glucose Permease (Domain IIA)"/>
    <property type="match status" value="1"/>
</dbReference>
<keyword evidence="5" id="KW-0479">Metal-binding</keyword>
<dbReference type="Pfam" id="PF19425">
    <property type="entry name" value="Csd3_N2"/>
    <property type="match status" value="1"/>
</dbReference>
<feature type="domain" description="Csd3-like second N-terminal" evidence="11">
    <location>
        <begin position="187"/>
        <end position="302"/>
    </location>
</feature>
<evidence type="ECO:0000256" key="4">
    <source>
        <dbReference type="ARBA" id="ARBA00022670"/>
    </source>
</evidence>
<feature type="transmembrane region" description="Helical" evidence="9">
    <location>
        <begin position="21"/>
        <end position="44"/>
    </location>
</feature>
<dbReference type="InterPro" id="IPR050570">
    <property type="entry name" value="Cell_wall_metabolism_enzyme"/>
</dbReference>
<accession>J3VSL4</accession>
<evidence type="ECO:0000256" key="1">
    <source>
        <dbReference type="ARBA" id="ARBA00001947"/>
    </source>
</evidence>
<dbReference type="InterPro" id="IPR045834">
    <property type="entry name" value="Csd3_N2"/>
</dbReference>
<evidence type="ECO:0000256" key="2">
    <source>
        <dbReference type="ARBA" id="ARBA00004162"/>
    </source>
</evidence>
<keyword evidence="4" id="KW-0645">Protease</keyword>
<dbReference type="PANTHER" id="PTHR21666:SF292">
    <property type="entry name" value="MUREIN DD-ENDOPEPTIDASE MEPM"/>
    <property type="match status" value="1"/>
</dbReference>
<dbReference type="GO" id="GO:0004222">
    <property type="term" value="F:metalloendopeptidase activity"/>
    <property type="evidence" value="ECO:0007669"/>
    <property type="project" value="TreeGrafter"/>
</dbReference>
<dbReference type="PATRIC" id="fig|1199245.3.peg.648"/>
<evidence type="ECO:0000259" key="10">
    <source>
        <dbReference type="Pfam" id="PF01551"/>
    </source>
</evidence>
<organism evidence="12 13">
    <name type="scientific">secondary endosymbiont of Ctenarytaina eucalypti</name>
    <dbReference type="NCBI Taxonomy" id="1199245"/>
    <lineage>
        <taxon>Bacteria</taxon>
        <taxon>Pseudomonadati</taxon>
        <taxon>Pseudomonadota</taxon>
        <taxon>Gammaproteobacteria</taxon>
        <taxon>Enterobacterales</taxon>
        <taxon>Enterobacteriaceae</taxon>
        <taxon>aphid secondary symbionts</taxon>
    </lineage>
</organism>
<dbReference type="AlphaFoldDB" id="J3VSL4"/>
<dbReference type="CDD" id="cd12797">
    <property type="entry name" value="M23_peptidase"/>
    <property type="match status" value="1"/>
</dbReference>
<evidence type="ECO:0000256" key="9">
    <source>
        <dbReference type="SAM" id="Phobius"/>
    </source>
</evidence>
<gene>
    <name evidence="12" type="ORF">A359_05340</name>
</gene>
<dbReference type="EMBL" id="CP003546">
    <property type="protein sequence ID" value="AFP84926.1"/>
    <property type="molecule type" value="Genomic_DNA"/>
</dbReference>
<evidence type="ECO:0000259" key="11">
    <source>
        <dbReference type="Pfam" id="PF19425"/>
    </source>
</evidence>
<keyword evidence="13" id="KW-1185">Reference proteome</keyword>
<dbReference type="Proteomes" id="UP000003936">
    <property type="component" value="Chromosome"/>
</dbReference>
<dbReference type="GO" id="GO:0005886">
    <property type="term" value="C:plasma membrane"/>
    <property type="evidence" value="ECO:0007669"/>
    <property type="project" value="UniProtKB-SubCell"/>
</dbReference>
<evidence type="ECO:0000256" key="5">
    <source>
        <dbReference type="ARBA" id="ARBA00022723"/>
    </source>
</evidence>
<dbReference type="Gene3D" id="3.10.450.350">
    <property type="match status" value="1"/>
</dbReference>
<comment type="subcellular location">
    <subcellularLocation>
        <location evidence="2">Cell membrane</location>
        <topology evidence="2">Single-pass membrane protein</topology>
    </subcellularLocation>
</comment>
<keyword evidence="6" id="KW-0378">Hydrolase</keyword>
<dbReference type="InterPro" id="IPR011055">
    <property type="entry name" value="Dup_hybrid_motif"/>
</dbReference>
<dbReference type="SUPFAM" id="SSF51261">
    <property type="entry name" value="Duplicated hybrid motif"/>
    <property type="match status" value="1"/>
</dbReference>
<dbReference type="MEROPS" id="M23.011"/>
<evidence type="ECO:0000313" key="13">
    <source>
        <dbReference type="Proteomes" id="UP000003936"/>
    </source>
</evidence>
<sequence length="441" mass="50284">MQQIARAFILAFNDRPRAQRIILGSLTIVTLVVAIWRPALYALLVPQFTNCLFLLKDQRPHTLVPEANRIVDQIPPERDADIPEDADEISIEGEKKVHRYIISTGDDISRVLSQYRITLTDATMLSQKNLVLYSLKINQPFFWRMTSQGYFRRLTWHVSRRKTRTHEHINGNFKKSITYITDESRAALLTGQLNGGFVTSARLTGLTAGDINSMIKALQWQIDFRKLSKGDQFSVLSSREPLKGTASSGQLYGMRLHTKGKDYYAFLADNGQFYNNEATGLTRGFIRLPTLKTFRVSSHFNPRRLHPITGRISAHHGVDFAMPVGTSVLAVSDGEVIVSKRNSASGNYVEIRHGRQCMTRYMHLHTLFVKQGQKVNRGECIALSGNTGRSTGPHLHYEFWLYQRAVDPLTAKLPRTEWLTGRDHDKYRTQVKQLFPKLQLN</sequence>
<keyword evidence="8" id="KW-0482">Metalloprotease</keyword>
<keyword evidence="9" id="KW-0472">Membrane</keyword>
<comment type="similarity">
    <text evidence="3">Belongs to the peptidase M23B family.</text>
</comment>
<reference evidence="12 13" key="1">
    <citation type="journal article" date="2012" name="Mol. Biol. Evol.">
        <title>Genome reduction and co-evolution between the primary and secondary bacterial symbionts of psyllids.</title>
        <authorList>
            <person name="Sloan D.B."/>
            <person name="Moran N.A."/>
        </authorList>
    </citation>
    <scope>NUCLEOTIDE SEQUENCE [LARGE SCALE GENOMIC DNA]</scope>
    <source>
        <strain evidence="12">Ceuc_S</strain>
    </source>
</reference>
<dbReference type="FunFam" id="2.70.70.10:FF:000002">
    <property type="entry name" value="Murein DD-endopeptidase MepM"/>
    <property type="match status" value="1"/>
</dbReference>
<keyword evidence="9" id="KW-0812">Transmembrane</keyword>
<dbReference type="InterPro" id="IPR016047">
    <property type="entry name" value="M23ase_b-sheet_dom"/>
</dbReference>
<evidence type="ECO:0000256" key="3">
    <source>
        <dbReference type="ARBA" id="ARBA00006646"/>
    </source>
</evidence>
<proteinExistence type="inferred from homology"/>